<dbReference type="FunFam" id="2.40.50.180:FF:000002">
    <property type="entry name" value="Chemotaxis protein CheW"/>
    <property type="match status" value="1"/>
</dbReference>
<reference evidence="6 7" key="1">
    <citation type="submission" date="2020-08" db="EMBL/GenBank/DDBJ databases">
        <title>Genomic Encyclopedia of Type Strains, Phase IV (KMG-IV): sequencing the most valuable type-strain genomes for metagenomic binning, comparative biology and taxonomic classification.</title>
        <authorList>
            <person name="Goeker M."/>
        </authorList>
    </citation>
    <scope>NUCLEOTIDE SEQUENCE [LARGE SCALE GENOMIC DNA]</scope>
    <source>
        <strain evidence="6 7">DSM 24661</strain>
    </source>
</reference>
<dbReference type="PROSITE" id="PS50851">
    <property type="entry name" value="CHEW"/>
    <property type="match status" value="1"/>
</dbReference>
<comment type="subcellular location">
    <subcellularLocation>
        <location evidence="1">Cytoplasm</location>
    </subcellularLocation>
</comment>
<sequence length="158" mass="17509">MEQHEVSANEVQIVAFKLKREEYGISILNVEEIKRLTDITRVPFTPDFIKGVMNLRGSVLPVIDLKKRIGLPDAKYSDATRIIVVKLEDITVGMIVDAVTEVLAIDSTHITNAKQITSTESDVHSESNKFLSGIGNLNNRLVILLNLSEILGLNGEIK</sequence>
<evidence type="ECO:0000256" key="2">
    <source>
        <dbReference type="ARBA" id="ARBA00021483"/>
    </source>
</evidence>
<dbReference type="CDD" id="cd00732">
    <property type="entry name" value="CheW"/>
    <property type="match status" value="1"/>
</dbReference>
<dbReference type="InterPro" id="IPR036061">
    <property type="entry name" value="CheW-like_dom_sf"/>
</dbReference>
<name>A0A840UVT9_9FIRM</name>
<feature type="domain" description="CheW-like" evidence="5">
    <location>
        <begin position="10"/>
        <end position="156"/>
    </location>
</feature>
<dbReference type="Pfam" id="PF01584">
    <property type="entry name" value="CheW"/>
    <property type="match status" value="1"/>
</dbReference>
<dbReference type="GO" id="GO:0006935">
    <property type="term" value="P:chemotaxis"/>
    <property type="evidence" value="ECO:0007669"/>
    <property type="project" value="UniProtKB-KW"/>
</dbReference>
<evidence type="ECO:0000259" key="5">
    <source>
        <dbReference type="PROSITE" id="PS50851"/>
    </source>
</evidence>
<accession>A0A840UVT9</accession>
<gene>
    <name evidence="6" type="ORF">HNR32_001705</name>
</gene>
<dbReference type="PANTHER" id="PTHR22617:SF23">
    <property type="entry name" value="CHEMOTAXIS PROTEIN CHEW"/>
    <property type="match status" value="1"/>
</dbReference>
<comment type="caution">
    <text evidence="6">The sequence shown here is derived from an EMBL/GenBank/DDBJ whole genome shotgun (WGS) entry which is preliminary data.</text>
</comment>
<evidence type="ECO:0000313" key="6">
    <source>
        <dbReference type="EMBL" id="MBB5336555.1"/>
    </source>
</evidence>
<keyword evidence="3" id="KW-0963">Cytoplasm</keyword>
<evidence type="ECO:0000256" key="1">
    <source>
        <dbReference type="ARBA" id="ARBA00004496"/>
    </source>
</evidence>
<dbReference type="Proteomes" id="UP000559117">
    <property type="component" value="Unassembled WGS sequence"/>
</dbReference>
<dbReference type="EMBL" id="JACHFH010000019">
    <property type="protein sequence ID" value="MBB5336555.1"/>
    <property type="molecule type" value="Genomic_DNA"/>
</dbReference>
<dbReference type="SMART" id="SM00260">
    <property type="entry name" value="CheW"/>
    <property type="match status" value="1"/>
</dbReference>
<organism evidence="6 7">
    <name type="scientific">Pectinatus brassicae</name>
    <dbReference type="NCBI Taxonomy" id="862415"/>
    <lineage>
        <taxon>Bacteria</taxon>
        <taxon>Bacillati</taxon>
        <taxon>Bacillota</taxon>
        <taxon>Negativicutes</taxon>
        <taxon>Selenomonadales</taxon>
        <taxon>Selenomonadaceae</taxon>
        <taxon>Pectinatus</taxon>
    </lineage>
</organism>
<dbReference type="Gene3D" id="2.40.50.180">
    <property type="entry name" value="CheA-289, Domain 4"/>
    <property type="match status" value="1"/>
</dbReference>
<dbReference type="SUPFAM" id="SSF50341">
    <property type="entry name" value="CheW-like"/>
    <property type="match status" value="1"/>
</dbReference>
<evidence type="ECO:0000256" key="4">
    <source>
        <dbReference type="ARBA" id="ARBA00022500"/>
    </source>
</evidence>
<dbReference type="AlphaFoldDB" id="A0A840UVT9"/>
<proteinExistence type="predicted"/>
<dbReference type="Gene3D" id="2.30.30.40">
    <property type="entry name" value="SH3 Domains"/>
    <property type="match status" value="1"/>
</dbReference>
<dbReference type="RefSeq" id="WP_183861588.1">
    <property type="nucleotide sequence ID" value="NZ_JACHFH010000019.1"/>
</dbReference>
<dbReference type="GO" id="GO:0007165">
    <property type="term" value="P:signal transduction"/>
    <property type="evidence" value="ECO:0007669"/>
    <property type="project" value="InterPro"/>
</dbReference>
<dbReference type="GO" id="GO:0005829">
    <property type="term" value="C:cytosol"/>
    <property type="evidence" value="ECO:0007669"/>
    <property type="project" value="TreeGrafter"/>
</dbReference>
<evidence type="ECO:0000256" key="3">
    <source>
        <dbReference type="ARBA" id="ARBA00022490"/>
    </source>
</evidence>
<dbReference type="PANTHER" id="PTHR22617">
    <property type="entry name" value="CHEMOTAXIS SENSOR HISTIDINE KINASE-RELATED"/>
    <property type="match status" value="1"/>
</dbReference>
<dbReference type="InterPro" id="IPR039315">
    <property type="entry name" value="CheW"/>
</dbReference>
<keyword evidence="4" id="KW-0145">Chemotaxis</keyword>
<protein>
    <recommendedName>
        <fullName evidence="2">Chemotaxis protein CheW</fullName>
    </recommendedName>
</protein>
<keyword evidence="7" id="KW-1185">Reference proteome</keyword>
<dbReference type="InterPro" id="IPR002545">
    <property type="entry name" value="CheW-lke_dom"/>
</dbReference>
<evidence type="ECO:0000313" key="7">
    <source>
        <dbReference type="Proteomes" id="UP000559117"/>
    </source>
</evidence>